<dbReference type="Proteomes" id="UP000029643">
    <property type="component" value="Unassembled WGS sequence"/>
</dbReference>
<dbReference type="InterPro" id="IPR026444">
    <property type="entry name" value="Secre_tail"/>
</dbReference>
<reference evidence="3 4" key="1">
    <citation type="journal article" date="2014" name="Genome Announc.">
        <title>Draft Genome Sequences of Marine Flavobacterium Algibacter lectus Strains SS8 and NR4.</title>
        <authorList>
            <person name="Takatani N."/>
            <person name="Nakanishi M."/>
            <person name="Meirelles P."/>
            <person name="Mino S."/>
            <person name="Suda W."/>
            <person name="Oshima K."/>
            <person name="Hattori M."/>
            <person name="Ohkuma M."/>
            <person name="Hosokawa M."/>
            <person name="Miyashita K."/>
            <person name="Thompson F.L."/>
            <person name="Niwa A."/>
            <person name="Sawabe T."/>
            <person name="Sawabe T."/>
        </authorList>
    </citation>
    <scope>NUCLEOTIDE SEQUENCE [LARGE SCALE GENOMIC DNA]</scope>
    <source>
        <strain evidence="4">JCM19274</strain>
    </source>
</reference>
<evidence type="ECO:0000259" key="2">
    <source>
        <dbReference type="Pfam" id="PF18962"/>
    </source>
</evidence>
<sequence length="62" mass="6702">MVISNESAEIKIYNSLGGALVKTLKSQEKSTAINVSSLSTGLYIIKIKTNTLIASKKIVLNY</sequence>
<dbReference type="AlphaFoldDB" id="A0A090WYA6"/>
<dbReference type="RefSeq" id="WP_042500391.1">
    <property type="nucleotide sequence ID" value="NZ_BBNU01000020.1"/>
</dbReference>
<gene>
    <name evidence="3" type="ORF">JCM19274_121</name>
</gene>
<comment type="caution">
    <text evidence="3">The sequence shown here is derived from an EMBL/GenBank/DDBJ whole genome shotgun (WGS) entry which is preliminary data.</text>
</comment>
<dbReference type="EMBL" id="BBNU01000020">
    <property type="protein sequence ID" value="GAL81941.1"/>
    <property type="molecule type" value="Genomic_DNA"/>
</dbReference>
<dbReference type="Pfam" id="PF18962">
    <property type="entry name" value="Por_Secre_tail"/>
    <property type="match status" value="1"/>
</dbReference>
<name>A0A090WYA6_9FLAO</name>
<evidence type="ECO:0000313" key="3">
    <source>
        <dbReference type="EMBL" id="GAL81941.1"/>
    </source>
</evidence>
<organism evidence="3 4">
    <name type="scientific">Algibacter lectus</name>
    <dbReference type="NCBI Taxonomy" id="221126"/>
    <lineage>
        <taxon>Bacteria</taxon>
        <taxon>Pseudomonadati</taxon>
        <taxon>Bacteroidota</taxon>
        <taxon>Flavobacteriia</taxon>
        <taxon>Flavobacteriales</taxon>
        <taxon>Flavobacteriaceae</taxon>
        <taxon>Algibacter</taxon>
    </lineage>
</organism>
<dbReference type="NCBIfam" id="TIGR04183">
    <property type="entry name" value="Por_Secre_tail"/>
    <property type="match status" value="1"/>
</dbReference>
<proteinExistence type="predicted"/>
<keyword evidence="1" id="KW-0732">Signal</keyword>
<protein>
    <recommendedName>
        <fullName evidence="2">Secretion system C-terminal sorting domain-containing protein</fullName>
    </recommendedName>
</protein>
<evidence type="ECO:0000256" key="1">
    <source>
        <dbReference type="ARBA" id="ARBA00022729"/>
    </source>
</evidence>
<evidence type="ECO:0000313" key="4">
    <source>
        <dbReference type="Proteomes" id="UP000029643"/>
    </source>
</evidence>
<feature type="domain" description="Secretion system C-terminal sorting" evidence="2">
    <location>
        <begin position="5"/>
        <end position="59"/>
    </location>
</feature>
<accession>A0A090WYA6</accession>